<feature type="transmembrane region" description="Helical" evidence="1">
    <location>
        <begin position="93"/>
        <end position="117"/>
    </location>
</feature>
<sequence length="213" mass="23298">MVFWGRDEGSWWCAGVDSAFRALTCGRSGCSPPFPICPGGGSVSVWPGGSGSSVQIWKDCACGFSFCVVGPVLDWFSFFSVSGSKFMWAIWDLYYVPPVVILSFAIPDFAAFGVVFVSSGIARGRALGSLAGLWYSLSSRETRVSLSHHRYIPWSQVVDFSIVNFVEGTPLSSLMIGWFELLGACHMLLVAVRFFCWSGLGKAAWVWDVNLVE</sequence>
<evidence type="ECO:0000256" key="1">
    <source>
        <dbReference type="SAM" id="Phobius"/>
    </source>
</evidence>
<evidence type="ECO:0000313" key="2">
    <source>
        <dbReference type="EMBL" id="KAG2266769.1"/>
    </source>
</evidence>
<dbReference type="AlphaFoldDB" id="A0A8X7QG25"/>
<organism evidence="2 3">
    <name type="scientific">Brassica carinata</name>
    <name type="common">Ethiopian mustard</name>
    <name type="synonym">Abyssinian cabbage</name>
    <dbReference type="NCBI Taxonomy" id="52824"/>
    <lineage>
        <taxon>Eukaryota</taxon>
        <taxon>Viridiplantae</taxon>
        <taxon>Streptophyta</taxon>
        <taxon>Embryophyta</taxon>
        <taxon>Tracheophyta</taxon>
        <taxon>Spermatophyta</taxon>
        <taxon>Magnoliopsida</taxon>
        <taxon>eudicotyledons</taxon>
        <taxon>Gunneridae</taxon>
        <taxon>Pentapetalae</taxon>
        <taxon>rosids</taxon>
        <taxon>malvids</taxon>
        <taxon>Brassicales</taxon>
        <taxon>Brassicaceae</taxon>
        <taxon>Brassiceae</taxon>
        <taxon>Brassica</taxon>
    </lineage>
</organism>
<reference evidence="2 3" key="1">
    <citation type="submission" date="2020-02" db="EMBL/GenBank/DDBJ databases">
        <authorList>
            <person name="Ma Q."/>
            <person name="Huang Y."/>
            <person name="Song X."/>
            <person name="Pei D."/>
        </authorList>
    </citation>
    <scope>NUCLEOTIDE SEQUENCE [LARGE SCALE GENOMIC DNA]</scope>
    <source>
        <strain evidence="2">Sxm20200214</strain>
        <tissue evidence="2">Leaf</tissue>
    </source>
</reference>
<dbReference type="OrthoDB" id="10597938at2759"/>
<accession>A0A8X7QG25</accession>
<keyword evidence="3" id="KW-1185">Reference proteome</keyword>
<keyword evidence="1" id="KW-0472">Membrane</keyword>
<name>A0A8X7QG25_BRACI</name>
<dbReference type="Proteomes" id="UP000886595">
    <property type="component" value="Unassembled WGS sequence"/>
</dbReference>
<comment type="caution">
    <text evidence="2">The sequence shown here is derived from an EMBL/GenBank/DDBJ whole genome shotgun (WGS) entry which is preliminary data.</text>
</comment>
<protein>
    <submittedName>
        <fullName evidence="2">Uncharacterized protein</fullName>
    </submittedName>
</protein>
<keyword evidence="1" id="KW-0812">Transmembrane</keyword>
<evidence type="ECO:0000313" key="3">
    <source>
        <dbReference type="Proteomes" id="UP000886595"/>
    </source>
</evidence>
<proteinExistence type="predicted"/>
<dbReference type="EMBL" id="JAAMPC010000014">
    <property type="protein sequence ID" value="KAG2266769.1"/>
    <property type="molecule type" value="Genomic_DNA"/>
</dbReference>
<feature type="transmembrane region" description="Helical" evidence="1">
    <location>
        <begin position="60"/>
        <end position="81"/>
    </location>
</feature>
<keyword evidence="1" id="KW-1133">Transmembrane helix</keyword>
<gene>
    <name evidence="2" type="ORF">Bca52824_073848</name>
</gene>